<dbReference type="InterPro" id="IPR050266">
    <property type="entry name" value="AB_hydrolase_sf"/>
</dbReference>
<dbReference type="InterPro" id="IPR000073">
    <property type="entry name" value="AB_hydrolase_1"/>
</dbReference>
<dbReference type="PRINTS" id="PR00111">
    <property type="entry name" value="ABHYDROLASE"/>
</dbReference>
<dbReference type="PRINTS" id="PR00412">
    <property type="entry name" value="EPOXHYDRLASE"/>
</dbReference>
<dbReference type="PANTHER" id="PTHR43798">
    <property type="entry name" value="MONOACYLGLYCEROL LIPASE"/>
    <property type="match status" value="1"/>
</dbReference>
<protein>
    <submittedName>
        <fullName evidence="3">3-oxoadipate enol-lactonase</fullName>
    </submittedName>
</protein>
<dbReference type="Pfam" id="PF00561">
    <property type="entry name" value="Abhydrolase_1"/>
    <property type="match status" value="1"/>
</dbReference>
<keyword evidence="4" id="KW-1185">Reference proteome</keyword>
<reference evidence="3 4" key="1">
    <citation type="submission" date="2019-03" db="EMBL/GenBank/DDBJ databases">
        <title>Sequencing the genomes of 1000 actinobacteria strains.</title>
        <authorList>
            <person name="Klenk H.-P."/>
        </authorList>
    </citation>
    <scope>NUCLEOTIDE SEQUENCE [LARGE SCALE GENOMIC DNA]</scope>
    <source>
        <strain evidence="3 4">DSM 18936</strain>
    </source>
</reference>
<keyword evidence="1" id="KW-0378">Hydrolase</keyword>
<dbReference type="InterPro" id="IPR029058">
    <property type="entry name" value="AB_hydrolase_fold"/>
</dbReference>
<dbReference type="AlphaFoldDB" id="A0A4R7HXY9"/>
<dbReference type="RefSeq" id="WP_166657334.1">
    <property type="nucleotide sequence ID" value="NZ_SOAU01000001.1"/>
</dbReference>
<dbReference type="GO" id="GO:0016020">
    <property type="term" value="C:membrane"/>
    <property type="evidence" value="ECO:0007669"/>
    <property type="project" value="TreeGrafter"/>
</dbReference>
<dbReference type="Gene3D" id="3.40.50.1820">
    <property type="entry name" value="alpha/beta hydrolase"/>
    <property type="match status" value="1"/>
</dbReference>
<feature type="domain" description="AB hydrolase-1" evidence="2">
    <location>
        <begin position="27"/>
        <end position="264"/>
    </location>
</feature>
<dbReference type="EMBL" id="SOAU01000001">
    <property type="protein sequence ID" value="TDT14993.1"/>
    <property type="molecule type" value="Genomic_DNA"/>
</dbReference>
<gene>
    <name evidence="3" type="ORF">BDK89_0552</name>
</gene>
<evidence type="ECO:0000256" key="1">
    <source>
        <dbReference type="ARBA" id="ARBA00022801"/>
    </source>
</evidence>
<comment type="caution">
    <text evidence="3">The sequence shown here is derived from an EMBL/GenBank/DDBJ whole genome shotgun (WGS) entry which is preliminary data.</text>
</comment>
<evidence type="ECO:0000259" key="2">
    <source>
        <dbReference type="Pfam" id="PF00561"/>
    </source>
</evidence>
<dbReference type="Proteomes" id="UP000294558">
    <property type="component" value="Unassembled WGS sequence"/>
</dbReference>
<dbReference type="SUPFAM" id="SSF53474">
    <property type="entry name" value="alpha/beta-Hydrolases"/>
    <property type="match status" value="1"/>
</dbReference>
<dbReference type="GO" id="GO:0016787">
    <property type="term" value="F:hydrolase activity"/>
    <property type="evidence" value="ECO:0007669"/>
    <property type="project" value="UniProtKB-KW"/>
</dbReference>
<evidence type="ECO:0000313" key="3">
    <source>
        <dbReference type="EMBL" id="TDT14993.1"/>
    </source>
</evidence>
<accession>A0A4R7HXY9</accession>
<name>A0A4R7HXY9_9ACTN</name>
<dbReference type="InterPro" id="IPR000639">
    <property type="entry name" value="Epox_hydrolase-like"/>
</dbReference>
<organism evidence="3 4">
    <name type="scientific">Ilumatobacter fluminis</name>
    <dbReference type="NCBI Taxonomy" id="467091"/>
    <lineage>
        <taxon>Bacteria</taxon>
        <taxon>Bacillati</taxon>
        <taxon>Actinomycetota</taxon>
        <taxon>Acidimicrobiia</taxon>
        <taxon>Acidimicrobiales</taxon>
        <taxon>Ilumatobacteraceae</taxon>
        <taxon>Ilumatobacter</taxon>
    </lineage>
</organism>
<evidence type="ECO:0000313" key="4">
    <source>
        <dbReference type="Proteomes" id="UP000294558"/>
    </source>
</evidence>
<proteinExistence type="predicted"/>
<dbReference type="PANTHER" id="PTHR43798:SF31">
    <property type="entry name" value="AB HYDROLASE SUPERFAMILY PROTEIN YCLE"/>
    <property type="match status" value="1"/>
</dbReference>
<sequence length="284" mass="31023">MTERFGVTVEPGVEIHVAIDGPSDGEPVVLLHGFLGSGEQWNANVEALVDAGFRVVRPDHRGHGRSTNTGDEASYTFEHLYRDALAVIDGLIDETVHLVGHSMGGLVAELIATRDPERLRSVVFVDCSPLPGRGDSIRADRVRRFLGYRLGVARLIRWTSPVLRHVKTGSAPDRTTVDRKEGLAGLERSVSSMDPAAFVAFGAHLNEHDDLRPAVRTVELPTTIMVGEFEIARLREGAEALRDAIPHATFVEIEGAGHSPNIEQPTRFDEALLTHLSREPGRVS</sequence>